<proteinExistence type="predicted"/>
<comment type="caution">
    <text evidence="4">The sequence shown here is derived from an EMBL/GenBank/DDBJ whole genome shotgun (WGS) entry which is preliminary data.</text>
</comment>
<dbReference type="PANTHER" id="PTHR47434:SF1">
    <property type="entry name" value="PROTEIN PTST HOMOLOG 2, CHLOROPLASTIC"/>
    <property type="match status" value="1"/>
</dbReference>
<dbReference type="SUPFAM" id="SSF81296">
    <property type="entry name" value="E set domains"/>
    <property type="match status" value="1"/>
</dbReference>
<keyword evidence="5" id="KW-1185">Reference proteome</keyword>
<keyword evidence="1" id="KW-0175">Coiled coil</keyword>
<dbReference type="CDD" id="cd02859">
    <property type="entry name" value="E_set_AMPKbeta_like_N"/>
    <property type="match status" value="1"/>
</dbReference>
<evidence type="ECO:0000313" key="5">
    <source>
        <dbReference type="Proteomes" id="UP001346149"/>
    </source>
</evidence>
<evidence type="ECO:0000259" key="3">
    <source>
        <dbReference type="Pfam" id="PF16561"/>
    </source>
</evidence>
<gene>
    <name evidence="4" type="ORF">SAY86_008813</name>
</gene>
<dbReference type="AlphaFoldDB" id="A0AAN7KHT7"/>
<feature type="coiled-coil region" evidence="1">
    <location>
        <begin position="390"/>
        <end position="449"/>
    </location>
</feature>
<sequence>MLSLALAFPPVLVDSAPNRFPSFLLFPRTVPISRRPGSLTGVEVIGWPRNRSDICRGSGLVSRCGREGDGEGDPSLEDAILEFMKGSENPNLFPNKKQLLDAGRADLVEAISRRGGWLSLGWDLECEDGIGHFQYDIDVGDGHNDRVSKEVGSSNQLSRNFQLESGNGAKPSSFDPSHPGVPLESPSVNNSGIEGILSRLEKERNITFGVDLRDKGDNNPMLKDGVQHGSHQELAFDEIDAGFRGRIKPTSLISRGGAVHVPGANATRTGTFADVGRSGNTTHPASWRAWSIRRAGFSEDDFEAAEIVPLRDGMEGLDFLKKDVVEMEEDCSEHIEISSDTIFSHDEISHDHIKIRLQHLEAELSDVLKSLRSSHLGDEKKSPATVSKDLQELSDAWEFQENEVMNAQDRLRSIRARVAVLEGKMALAIIDAQKTLEEKQKRIEVTSRALRLLRTACIVWPNSASEVLLSGSFDGWMTKRRMEKSSTGIFSLYLKLYPGKYEIKFIVDGTWKIDPLRPIVNNNGYENNLLIIT</sequence>
<protein>
    <recommendedName>
        <fullName evidence="3">AMP-activated protein kinase glycogen-binding domain-containing protein</fullName>
    </recommendedName>
</protein>
<accession>A0AAN7KHT7</accession>
<dbReference type="Gene3D" id="2.60.40.10">
    <property type="entry name" value="Immunoglobulins"/>
    <property type="match status" value="1"/>
</dbReference>
<dbReference type="EMBL" id="JAXQNO010000024">
    <property type="protein sequence ID" value="KAK4763045.1"/>
    <property type="molecule type" value="Genomic_DNA"/>
</dbReference>
<feature type="region of interest" description="Disordered" evidence="2">
    <location>
        <begin position="146"/>
        <end position="189"/>
    </location>
</feature>
<dbReference type="InterPro" id="IPR014756">
    <property type="entry name" value="Ig_E-set"/>
</dbReference>
<dbReference type="InterPro" id="IPR032640">
    <property type="entry name" value="AMPK1_CBM"/>
</dbReference>
<dbReference type="InterPro" id="IPR013783">
    <property type="entry name" value="Ig-like_fold"/>
</dbReference>
<evidence type="ECO:0000313" key="4">
    <source>
        <dbReference type="EMBL" id="KAK4763045.1"/>
    </source>
</evidence>
<feature type="compositionally biased region" description="Polar residues" evidence="2">
    <location>
        <begin position="151"/>
        <end position="165"/>
    </location>
</feature>
<name>A0AAN7KHT7_TRANT</name>
<organism evidence="4 5">
    <name type="scientific">Trapa natans</name>
    <name type="common">Water chestnut</name>
    <dbReference type="NCBI Taxonomy" id="22666"/>
    <lineage>
        <taxon>Eukaryota</taxon>
        <taxon>Viridiplantae</taxon>
        <taxon>Streptophyta</taxon>
        <taxon>Embryophyta</taxon>
        <taxon>Tracheophyta</taxon>
        <taxon>Spermatophyta</taxon>
        <taxon>Magnoliopsida</taxon>
        <taxon>eudicotyledons</taxon>
        <taxon>Gunneridae</taxon>
        <taxon>Pentapetalae</taxon>
        <taxon>rosids</taxon>
        <taxon>malvids</taxon>
        <taxon>Myrtales</taxon>
        <taxon>Lythraceae</taxon>
        <taxon>Trapa</taxon>
    </lineage>
</organism>
<dbReference type="Proteomes" id="UP001346149">
    <property type="component" value="Unassembled WGS sequence"/>
</dbReference>
<evidence type="ECO:0000256" key="1">
    <source>
        <dbReference type="SAM" id="Coils"/>
    </source>
</evidence>
<feature type="domain" description="AMP-activated protein kinase glycogen-binding" evidence="3">
    <location>
        <begin position="457"/>
        <end position="532"/>
    </location>
</feature>
<dbReference type="PANTHER" id="PTHR47434">
    <property type="entry name" value="PROTEIN PTST HOMOLOG 3, CHLOROPLASTIC"/>
    <property type="match status" value="1"/>
</dbReference>
<evidence type="ECO:0000256" key="2">
    <source>
        <dbReference type="SAM" id="MobiDB-lite"/>
    </source>
</evidence>
<dbReference type="Pfam" id="PF16561">
    <property type="entry name" value="AMPK1_CBM"/>
    <property type="match status" value="1"/>
</dbReference>
<reference evidence="4 5" key="1">
    <citation type="journal article" date="2023" name="Hortic Res">
        <title>Pangenome of water caltrop reveals structural variations and asymmetric subgenome divergence after allopolyploidization.</title>
        <authorList>
            <person name="Zhang X."/>
            <person name="Chen Y."/>
            <person name="Wang L."/>
            <person name="Yuan Y."/>
            <person name="Fang M."/>
            <person name="Shi L."/>
            <person name="Lu R."/>
            <person name="Comes H.P."/>
            <person name="Ma Y."/>
            <person name="Chen Y."/>
            <person name="Huang G."/>
            <person name="Zhou Y."/>
            <person name="Zheng Z."/>
            <person name="Qiu Y."/>
        </authorList>
    </citation>
    <scope>NUCLEOTIDE SEQUENCE [LARGE SCALE GENOMIC DNA]</scope>
    <source>
        <strain evidence="4">F231</strain>
    </source>
</reference>
<dbReference type="GO" id="GO:0009507">
    <property type="term" value="C:chloroplast"/>
    <property type="evidence" value="ECO:0007669"/>
    <property type="project" value="UniProtKB-ARBA"/>
</dbReference>